<proteinExistence type="predicted"/>
<sequence>MNQEIKSIEEPPGLARLFQLYEQDRLVIQSVPVPQAPERASAMKEDPNTLRCGSLLFYKGLQDKSSNFRQSNAVARLGDHSQVKQTVFGVLHDLELVWQTHEQLEQAKPVDKQGQPFLFFTNCDMFDVANECGGHACWKYSELQSQVSQPVALQRTRGFNFRAHCESVLENGATKDNPKRPGKECEWNELRASLNRSNTVGVAYISDPSSDPREYIDSARLLLHDLGLPELCCVVFELDNPGSSTGNLLVVEEEREPVEGPAENAQQQHLGDDGGLAARKTAEVEKVASSAAIKEVEGQKGGKGPGTLATCGNCGPGYPAEQACKRLLSYWEYIAEIRSQLAA</sequence>
<organism evidence="1">
    <name type="scientific">Dunaliella tertiolecta</name>
    <name type="common">Green alga</name>
    <dbReference type="NCBI Taxonomy" id="3047"/>
    <lineage>
        <taxon>Eukaryota</taxon>
        <taxon>Viridiplantae</taxon>
        <taxon>Chlorophyta</taxon>
        <taxon>core chlorophytes</taxon>
        <taxon>Chlorophyceae</taxon>
        <taxon>CS clade</taxon>
        <taxon>Chlamydomonadales</taxon>
        <taxon>Dunaliellaceae</taxon>
        <taxon>Dunaliella</taxon>
    </lineage>
</organism>
<evidence type="ECO:0000313" key="1">
    <source>
        <dbReference type="EMBL" id="CAE0486038.1"/>
    </source>
</evidence>
<dbReference type="EMBL" id="HBIP01002581">
    <property type="protein sequence ID" value="CAE0486038.1"/>
    <property type="molecule type" value="Transcribed_RNA"/>
</dbReference>
<dbReference type="AlphaFoldDB" id="A0A7S3QLP8"/>
<name>A0A7S3QLP8_DUNTE</name>
<accession>A0A7S3QLP8</accession>
<gene>
    <name evidence="1" type="ORF">DTER00134_LOCUS1077</name>
</gene>
<reference evidence="1" key="1">
    <citation type="submission" date="2021-01" db="EMBL/GenBank/DDBJ databases">
        <authorList>
            <person name="Corre E."/>
            <person name="Pelletier E."/>
            <person name="Niang G."/>
            <person name="Scheremetjew M."/>
            <person name="Finn R."/>
            <person name="Kale V."/>
            <person name="Holt S."/>
            <person name="Cochrane G."/>
            <person name="Meng A."/>
            <person name="Brown T."/>
            <person name="Cohen L."/>
        </authorList>
    </citation>
    <scope>NUCLEOTIDE SEQUENCE</scope>
    <source>
        <strain evidence="1">CCMP1320</strain>
    </source>
</reference>
<protein>
    <submittedName>
        <fullName evidence="1">Uncharacterized protein</fullName>
    </submittedName>
</protein>